<feature type="compositionally biased region" description="Basic residues" evidence="14">
    <location>
        <begin position="146"/>
        <end position="159"/>
    </location>
</feature>
<dbReference type="InterPro" id="IPR021891">
    <property type="entry name" value="Telomerase_RBD"/>
</dbReference>
<organism evidence="16">
    <name type="scientific">Daucus carota subsp. sativus</name>
    <name type="common">Carrot</name>
    <dbReference type="NCBI Taxonomy" id="79200"/>
    <lineage>
        <taxon>Eukaryota</taxon>
        <taxon>Viridiplantae</taxon>
        <taxon>Streptophyta</taxon>
        <taxon>Embryophyta</taxon>
        <taxon>Tracheophyta</taxon>
        <taxon>Spermatophyta</taxon>
        <taxon>Magnoliopsida</taxon>
        <taxon>eudicotyledons</taxon>
        <taxon>Gunneridae</taxon>
        <taxon>Pentapetalae</taxon>
        <taxon>asterids</taxon>
        <taxon>campanulids</taxon>
        <taxon>Apiales</taxon>
        <taxon>Apiaceae</taxon>
        <taxon>Apioideae</taxon>
        <taxon>Scandiceae</taxon>
        <taxon>Daucinae</taxon>
        <taxon>Daucus</taxon>
        <taxon>Daucus sect. Daucus</taxon>
    </lineage>
</organism>
<evidence type="ECO:0000256" key="13">
    <source>
        <dbReference type="RuleBase" id="RU365061"/>
    </source>
</evidence>
<dbReference type="GO" id="GO:0007004">
    <property type="term" value="P:telomere maintenance via telomerase"/>
    <property type="evidence" value="ECO:0007669"/>
    <property type="project" value="TreeGrafter"/>
</dbReference>
<evidence type="ECO:0000256" key="7">
    <source>
        <dbReference type="ARBA" id="ARBA00022723"/>
    </source>
</evidence>
<evidence type="ECO:0000256" key="1">
    <source>
        <dbReference type="ARBA" id="ARBA00008001"/>
    </source>
</evidence>
<dbReference type="InterPro" id="IPR000477">
    <property type="entry name" value="RT_dom"/>
</dbReference>
<comment type="function">
    <text evidence="13">Telomerase is a ribonucleoprotein enzyme essential for the replication of chromosome termini in most eukaryotes. It elongates telomeres. It is a reverse transcriptase that adds simple sequence repeats to chromosome ends by copying a template sequence within the RNA component of the enzyme.</text>
</comment>
<feature type="compositionally biased region" description="Polar residues" evidence="14">
    <location>
        <begin position="164"/>
        <end position="181"/>
    </location>
</feature>
<dbReference type="PANTHER" id="PTHR12066">
    <property type="entry name" value="TELOMERASE REVERSE TRANSCRIPTASE"/>
    <property type="match status" value="1"/>
</dbReference>
<dbReference type="GO" id="GO:0042162">
    <property type="term" value="F:telomeric DNA binding"/>
    <property type="evidence" value="ECO:0007669"/>
    <property type="project" value="TreeGrafter"/>
</dbReference>
<proteinExistence type="inferred from homology"/>
<feature type="region of interest" description="Disordered" evidence="14">
    <location>
        <begin position="96"/>
        <end position="118"/>
    </location>
</feature>
<dbReference type="InterPro" id="IPR049139">
    <property type="entry name" value="TERT_C"/>
</dbReference>
<evidence type="ECO:0000256" key="4">
    <source>
        <dbReference type="ARBA" id="ARBA00022454"/>
    </source>
</evidence>
<evidence type="ECO:0000256" key="3">
    <source>
        <dbReference type="ARBA" id="ARBA00016182"/>
    </source>
</evidence>
<evidence type="ECO:0000256" key="6">
    <source>
        <dbReference type="ARBA" id="ARBA00022695"/>
    </source>
</evidence>
<dbReference type="PROSITE" id="PS50878">
    <property type="entry name" value="RT_POL"/>
    <property type="match status" value="2"/>
</dbReference>
<evidence type="ECO:0000259" key="15">
    <source>
        <dbReference type="PROSITE" id="PS50878"/>
    </source>
</evidence>
<keyword evidence="10 13" id="KW-0695">RNA-directed DNA polymerase</keyword>
<dbReference type="CDD" id="cd01648">
    <property type="entry name" value="TERT"/>
    <property type="match status" value="2"/>
</dbReference>
<feature type="domain" description="Reverse transcriptase" evidence="15">
    <location>
        <begin position="1222"/>
        <end position="1584"/>
    </location>
</feature>
<keyword evidence="7 13" id="KW-0479">Metal-binding</keyword>
<keyword evidence="4 13" id="KW-0158">Chromosome</keyword>
<keyword evidence="11 13" id="KW-0539">Nucleus</keyword>
<dbReference type="EC" id="2.7.7.49" evidence="2 13"/>
<dbReference type="PANTHER" id="PTHR12066:SF0">
    <property type="entry name" value="TELOMERASE REVERSE TRANSCRIPTASE"/>
    <property type="match status" value="1"/>
</dbReference>
<dbReference type="PRINTS" id="PR01365">
    <property type="entry name" value="TELOMERASERT"/>
</dbReference>
<comment type="similarity">
    <text evidence="1 13">Belongs to the reverse transcriptase family. Telomerase subfamily.</text>
</comment>
<feature type="region of interest" description="Disordered" evidence="14">
    <location>
        <begin position="1"/>
        <end position="24"/>
    </location>
</feature>
<dbReference type="GO" id="GO:0003720">
    <property type="term" value="F:telomerase activity"/>
    <property type="evidence" value="ECO:0007669"/>
    <property type="project" value="InterPro"/>
</dbReference>
<dbReference type="SMART" id="SM00975">
    <property type="entry name" value="Telomerase_RBD"/>
    <property type="match status" value="2"/>
</dbReference>
<dbReference type="GO" id="GO:0070034">
    <property type="term" value="F:telomerase RNA binding"/>
    <property type="evidence" value="ECO:0007669"/>
    <property type="project" value="TreeGrafter"/>
</dbReference>
<evidence type="ECO:0000256" key="5">
    <source>
        <dbReference type="ARBA" id="ARBA00022679"/>
    </source>
</evidence>
<dbReference type="GO" id="GO:0000333">
    <property type="term" value="C:telomerase catalytic core complex"/>
    <property type="evidence" value="ECO:0007669"/>
    <property type="project" value="TreeGrafter"/>
</dbReference>
<dbReference type="GO" id="GO:0000781">
    <property type="term" value="C:chromosome, telomeric region"/>
    <property type="evidence" value="ECO:0007669"/>
    <property type="project" value="UniProtKB-SubCell"/>
</dbReference>
<comment type="subcellular location">
    <subcellularLocation>
        <location evidence="13">Nucleus</location>
    </subcellularLocation>
    <subcellularLocation>
        <location evidence="13">Chromosome</location>
        <location evidence="13">Telomere</location>
    </subcellularLocation>
</comment>
<evidence type="ECO:0000256" key="11">
    <source>
        <dbReference type="ARBA" id="ARBA00023242"/>
    </source>
</evidence>
<evidence type="ECO:0000256" key="10">
    <source>
        <dbReference type="ARBA" id="ARBA00022918"/>
    </source>
</evidence>
<accession>A0A166D1F9</accession>
<dbReference type="EMBL" id="LNRQ01000002">
    <property type="protein sequence ID" value="KZN04612.1"/>
    <property type="molecule type" value="Genomic_DNA"/>
</dbReference>
<comment type="catalytic activity">
    <reaction evidence="12 13">
        <text>DNA(n) + a 2'-deoxyribonucleoside 5'-triphosphate = DNA(n+1) + diphosphate</text>
        <dbReference type="Rhea" id="RHEA:22508"/>
        <dbReference type="Rhea" id="RHEA-COMP:17339"/>
        <dbReference type="Rhea" id="RHEA-COMP:17340"/>
        <dbReference type="ChEBI" id="CHEBI:33019"/>
        <dbReference type="ChEBI" id="CHEBI:61560"/>
        <dbReference type="ChEBI" id="CHEBI:173112"/>
        <dbReference type="EC" id="2.7.7.49"/>
    </reaction>
</comment>
<feature type="region of interest" description="Disordered" evidence="14">
    <location>
        <begin position="140"/>
        <end position="188"/>
    </location>
</feature>
<reference evidence="16" key="1">
    <citation type="journal article" date="2016" name="Nat. Genet.">
        <title>A high-quality carrot genome assembly provides new insights into carotenoid accumulation and asterid genome evolution.</title>
        <authorList>
            <person name="Iorizzo M."/>
            <person name="Ellison S."/>
            <person name="Senalik D."/>
            <person name="Zeng P."/>
            <person name="Satapoomin P."/>
            <person name="Huang J."/>
            <person name="Bowman M."/>
            <person name="Iovene M."/>
            <person name="Sanseverino W."/>
            <person name="Cavagnaro P."/>
            <person name="Yildiz M."/>
            <person name="Macko-Podgorni A."/>
            <person name="Moranska E."/>
            <person name="Grzebelus E."/>
            <person name="Grzebelus D."/>
            <person name="Ashrafi H."/>
            <person name="Zheng Z."/>
            <person name="Cheng S."/>
            <person name="Spooner D."/>
            <person name="Van Deynze A."/>
            <person name="Simon P."/>
        </authorList>
    </citation>
    <scope>NUCLEOTIDE SEQUENCE [LARGE SCALE GENOMIC DNA]</scope>
    <source>
        <tissue evidence="16">Leaf</tissue>
    </source>
</reference>
<dbReference type="Pfam" id="PF21399">
    <property type="entry name" value="TERT_C"/>
    <property type="match status" value="2"/>
</dbReference>
<evidence type="ECO:0000313" key="16">
    <source>
        <dbReference type="EMBL" id="KZN04612.1"/>
    </source>
</evidence>
<keyword evidence="9 13" id="KW-0779">Telomere</keyword>
<evidence type="ECO:0000256" key="8">
    <source>
        <dbReference type="ARBA" id="ARBA00022842"/>
    </source>
</evidence>
<protein>
    <recommendedName>
        <fullName evidence="3 13">Telomerase reverse transcriptase</fullName>
        <ecNumber evidence="2 13">2.7.7.49</ecNumber>
    </recommendedName>
    <alternativeName>
        <fullName evidence="13">Telomerase catalytic subunit</fullName>
    </alternativeName>
</protein>
<dbReference type="Gene3D" id="1.10.357.90">
    <property type="match status" value="2"/>
</dbReference>
<dbReference type="STRING" id="79200.A0A166D1F9"/>
<comment type="caution">
    <text evidence="16">The sequence shown here is derived from an EMBL/GenBank/DDBJ whole genome shotgun (WGS) entry which is preliminary data.</text>
</comment>
<evidence type="ECO:0000256" key="14">
    <source>
        <dbReference type="SAM" id="MobiDB-lite"/>
    </source>
</evidence>
<name>A0A166D1F9_DAUCS</name>
<dbReference type="Gramene" id="KZN04612">
    <property type="protein sequence ID" value="KZN04612"/>
    <property type="gene ID" value="DCAR_005449"/>
</dbReference>
<dbReference type="Gene3D" id="1.10.132.70">
    <property type="match status" value="2"/>
</dbReference>
<dbReference type="GO" id="GO:0046872">
    <property type="term" value="F:metal ion binding"/>
    <property type="evidence" value="ECO:0007669"/>
    <property type="project" value="UniProtKB-KW"/>
</dbReference>
<feature type="compositionally biased region" description="Basic residues" evidence="14">
    <location>
        <begin position="104"/>
        <end position="118"/>
    </location>
</feature>
<evidence type="ECO:0000256" key="9">
    <source>
        <dbReference type="ARBA" id="ARBA00022895"/>
    </source>
</evidence>
<keyword evidence="6 13" id="KW-0548">Nucleotidyltransferase</keyword>
<dbReference type="InterPro" id="IPR003545">
    <property type="entry name" value="Telomerase_RT"/>
</dbReference>
<evidence type="ECO:0000256" key="12">
    <source>
        <dbReference type="ARBA" id="ARBA00048173"/>
    </source>
</evidence>
<keyword evidence="5 13" id="KW-0808">Transferase</keyword>
<keyword evidence="8 13" id="KW-0460">Magnesium</keyword>
<dbReference type="Pfam" id="PF12009">
    <property type="entry name" value="Telomerase_RBD"/>
    <property type="match status" value="2"/>
</dbReference>
<evidence type="ECO:0000256" key="2">
    <source>
        <dbReference type="ARBA" id="ARBA00012493"/>
    </source>
</evidence>
<gene>
    <name evidence="16" type="ORF">DCAR_005449</name>
</gene>
<sequence length="1777" mass="203087">MTQSVFKCPKRTHDPPVSSKKRKRIDVDSTLMTSNADSLDAHAFSSCFGCARPTYSTPSSPPHAECRSETSVHGTQTTAGAAYTYNGGLSIGECPATTTTSMPNKKKHSKASKWQREKRRKLLASDEACDVCPEVKSFSNKDNNGKRSRQYRWQRHQKRRLESSQEASNLSQCPKQNTNGDLLTDPRKGHLSMKNDYAEVKAGVKFVKDWSARESGCVDANSAEKDFGGTAVHFSSSKSYCTKEQVTSFIWAVCRSIVPINLLGTPKAQRSICRNISKLIKLRRFEKFSLKQGMLKLKVSNFPVLSNPHALCYFSGHVEEQKVKTKGCNTADDAAYIMKQRILQSWVLWFFSSLVLPLVQANFYVTESQHGKQDIFYYKHSVWKKIVNVNIACLEGQRYELLNNASVLKIIWNRSFGFSKVRFLPKSTGVRPLANLKASSKFSRSLPLKKSACKIFSSVNSVLHDVHAVLKAIHLKRPERLGYSVFDYNDVHRKLISFLSVLKRGSGIMPRLFIVVADVSKAYESVNQDKLLSVMEDFFSSDKYLLEKFHRVVCTKKSLRVSEHIISGLQDTSAGLRKSMSDVAGPSNCVIVDKEWRKYIKKEELFSTLYEHVKQNVLQIDKRFYLQSVGIPQGSMLSPLLCSIYYGDMENNKLHPYIRKICESEREFFSAEHDSSNVVIWEDASSGCPRYMVLRYIDDFFFVSTSKKLALGFFSRLQRGFPAYNCTMNEGKFGLSFDVGNMLKIQQSRFHVLDDGASYVCWSGLLINCCTLEVQADYTRYLNSHLSSTLTVRWDDKPGHSLETKLFDYLRPKLHPIFYDSNINSAAIVRLNIYQAFVICAMKFHCYVANISVICSLEPRSSIKTIYSALRYMTNLIKKRMNAVHLDSNLHPVLELKNSEVEWLGLTAFIKVLKRKEQRHKVLLSLLKKQLQRSDRPEVSSAMKYAVDDSHSSLIWKIRYHSLLKHLKELIRKAHLCQHGSFLEKHCTIPSFDQYPCEYTSSKVVGHLSMKNDYAEVKAGVKFVKDWSARESGCVDANSAEKDFGGTAVHFSSSKSYCTKEQVTSFIWAVCRSIVPINLLGTPKAQRSICRNISKLIKLRRFEKFSLKQGMLKLKVSNFPVLSNPHALCYFSGHVEEQKVKTKGCNTADDAAYIMKQRILQSWVLWFFSSLVLPLVQANFYVTESQHGKQDIFYYKHSVWKKIVNVNIACLEGQRYELLNNASVLKIIWNRSFGFSKVRFLPKSTGVRPLANLKASSKFSRSLPLKKSACKIFSSVNSVLHDVHAVLKAIHLKRPERLGYSVFDYNDVHRKLISFLSVLKRGSGIMPRLFIVVADVSKAYESVNQDKLLSVMEDFFSSDKYLLEKFHRVVCTKKSLRVSEHIISGLQDTSAGLRKSMSDVAGPSNCVIVDKEWRKYIKKEELFSTLYEHVKQNVLQIDKRFYLQSVGIPQGSMLSPLLCSIYYGDMENNKLHPYIRKICESEREFFSAEHDSSNVVIWEDASSGCPRYMVLRYIDDFFFVSTSKKLALGFFSRLQRGFPAYNCTMNEGKFGLSFDVGNMLKIQQSRFHVLDDGASYVCWSGLLINCCTLEVQADYTRYLNSHLSSTLTVRWDDKPGHSLETKLFDYLRPKLHPIFYDSNINSAAIVRLNIYQAFVICAMKFHCYVANISVICSLEPRSSIKTIYSALRYMTNLIKKRMNAVHLDSNLHPVLELKNSEVEWLGLTAFIKVLKRKEQRHKVLLSLLKKQLQRSDRPEVSSAMKYAVDDSHSSLIWKIRY</sequence>
<feature type="domain" description="Reverse transcriptase" evidence="15">
    <location>
        <begin position="405"/>
        <end position="767"/>
    </location>
</feature>